<sequence>MPYHPFSRLPEPLAFIRHFTPNWFAMTMGTGVLALVVAQLPWRLPVLRGLSEGLWGFGVLLFAVFSLLFLARLLLFRDTVKPMLLHPVQSMFLGAIPMGLAVLIKGLLLFGVPRWGESVHALALALWWLDAALALLAALVVPYLMFTRQSHALEKLTAVWLLPIVAPEVAASTAAALVPQLAPEAARQLLVVGFVLWGMSLALAFALITLVLLRLALHKLPGTDFAATSWLPLGPLATGCLGLLGMGQVAPLAFAGTPLLGAAELARDLGLLGGLALWGAGLWWLLTATLFTRHYLRDDMPFNLGWWGFTFPLGVFTLATFELQALTGMAAFGLIGLLLAAQLAAVWLLVLLRTLAGIWHGELFRAPCLMPANSTALRG</sequence>
<feature type="transmembrane region" description="Helical" evidence="8">
    <location>
        <begin position="269"/>
        <end position="292"/>
    </location>
</feature>
<comment type="subcellular location">
    <subcellularLocation>
        <location evidence="1">Cell membrane</location>
        <topology evidence="1">Multi-pass membrane protein</topology>
    </subcellularLocation>
</comment>
<accession>A0A4Q9QZP1</accession>
<evidence type="ECO:0000256" key="2">
    <source>
        <dbReference type="ARBA" id="ARBA00008566"/>
    </source>
</evidence>
<feature type="transmembrane region" description="Helical" evidence="8">
    <location>
        <begin position="124"/>
        <end position="146"/>
    </location>
</feature>
<dbReference type="AlphaFoldDB" id="A0A4Q9QZP1"/>
<feature type="transmembrane region" description="Helical" evidence="8">
    <location>
        <begin position="21"/>
        <end position="42"/>
    </location>
</feature>
<keyword evidence="5 8" id="KW-0812">Transmembrane</keyword>
<evidence type="ECO:0000256" key="7">
    <source>
        <dbReference type="ARBA" id="ARBA00023136"/>
    </source>
</evidence>
<feature type="transmembrane region" description="Helical" evidence="8">
    <location>
        <begin position="329"/>
        <end position="352"/>
    </location>
</feature>
<dbReference type="PANTHER" id="PTHR31686:SF1">
    <property type="entry name" value="SULFITE EFFLUX PUMP SSU1"/>
    <property type="match status" value="1"/>
</dbReference>
<dbReference type="Pfam" id="PF03595">
    <property type="entry name" value="SLAC1"/>
    <property type="match status" value="1"/>
</dbReference>
<dbReference type="InterPro" id="IPR051629">
    <property type="entry name" value="Sulfite_efflux_TDT"/>
</dbReference>
<gene>
    <name evidence="9" type="ORF">DNJ96_17620</name>
</gene>
<dbReference type="GO" id="GO:0000319">
    <property type="term" value="F:sulfite transmembrane transporter activity"/>
    <property type="evidence" value="ECO:0007669"/>
    <property type="project" value="TreeGrafter"/>
</dbReference>
<keyword evidence="4" id="KW-1003">Cell membrane</keyword>
<dbReference type="Proteomes" id="UP000292639">
    <property type="component" value="Unassembled WGS sequence"/>
</dbReference>
<protein>
    <submittedName>
        <fullName evidence="9">C4-dicarboxylate ABC transporter</fullName>
    </submittedName>
</protein>
<dbReference type="EMBL" id="QJUP01000034">
    <property type="protein sequence ID" value="TBU89277.1"/>
    <property type="molecule type" value="Genomic_DNA"/>
</dbReference>
<evidence type="ECO:0000256" key="6">
    <source>
        <dbReference type="ARBA" id="ARBA00022989"/>
    </source>
</evidence>
<dbReference type="InterPro" id="IPR004695">
    <property type="entry name" value="SLAC1/Mae1/Ssu1/TehA"/>
</dbReference>
<proteinExistence type="inferred from homology"/>
<feature type="transmembrane region" description="Helical" evidence="8">
    <location>
        <begin position="54"/>
        <end position="76"/>
    </location>
</feature>
<evidence type="ECO:0000313" key="10">
    <source>
        <dbReference type="Proteomes" id="UP000292639"/>
    </source>
</evidence>
<dbReference type="RefSeq" id="WP_131185739.1">
    <property type="nucleotide sequence ID" value="NZ_QJUO01000034.1"/>
</dbReference>
<evidence type="ECO:0000256" key="8">
    <source>
        <dbReference type="SAM" id="Phobius"/>
    </source>
</evidence>
<organism evidence="9 10">
    <name type="scientific">Stutzerimonas kirkiae</name>
    <dbReference type="NCBI Taxonomy" id="2211392"/>
    <lineage>
        <taxon>Bacteria</taxon>
        <taxon>Pseudomonadati</taxon>
        <taxon>Pseudomonadota</taxon>
        <taxon>Gammaproteobacteria</taxon>
        <taxon>Pseudomonadales</taxon>
        <taxon>Pseudomonadaceae</taxon>
        <taxon>Stutzerimonas</taxon>
    </lineage>
</organism>
<feature type="transmembrane region" description="Helical" evidence="8">
    <location>
        <begin position="304"/>
        <end position="323"/>
    </location>
</feature>
<dbReference type="CDD" id="cd09318">
    <property type="entry name" value="TDT_SSU1"/>
    <property type="match status" value="1"/>
</dbReference>
<comment type="caution">
    <text evidence="9">The sequence shown here is derived from an EMBL/GenBank/DDBJ whole genome shotgun (WGS) entry which is preliminary data.</text>
</comment>
<keyword evidence="6 8" id="KW-1133">Transmembrane helix</keyword>
<keyword evidence="7 8" id="KW-0472">Membrane</keyword>
<evidence type="ECO:0000256" key="5">
    <source>
        <dbReference type="ARBA" id="ARBA00022692"/>
    </source>
</evidence>
<feature type="transmembrane region" description="Helical" evidence="8">
    <location>
        <begin position="88"/>
        <end position="112"/>
    </location>
</feature>
<evidence type="ECO:0000256" key="1">
    <source>
        <dbReference type="ARBA" id="ARBA00004651"/>
    </source>
</evidence>
<reference evidence="9 10" key="1">
    <citation type="submission" date="2018-06" db="EMBL/GenBank/DDBJ databases">
        <title>Three novel Pseudomonas species isolated from symptomatic oak.</title>
        <authorList>
            <person name="Bueno-Gonzalez V."/>
            <person name="Brady C."/>
        </authorList>
    </citation>
    <scope>NUCLEOTIDE SEQUENCE [LARGE SCALE GENOMIC DNA]</scope>
    <source>
        <strain evidence="9 10">P17C</strain>
    </source>
</reference>
<comment type="similarity">
    <text evidence="2">Belongs to the tellurite-resistance/dicarboxylate transporter (TDT) family.</text>
</comment>
<evidence type="ECO:0000313" key="9">
    <source>
        <dbReference type="EMBL" id="TBU89277.1"/>
    </source>
</evidence>
<keyword evidence="3" id="KW-0813">Transport</keyword>
<dbReference type="GO" id="GO:0005886">
    <property type="term" value="C:plasma membrane"/>
    <property type="evidence" value="ECO:0007669"/>
    <property type="project" value="UniProtKB-SubCell"/>
</dbReference>
<feature type="transmembrane region" description="Helical" evidence="8">
    <location>
        <begin position="158"/>
        <end position="178"/>
    </location>
</feature>
<keyword evidence="10" id="KW-1185">Reference proteome</keyword>
<dbReference type="PANTHER" id="PTHR31686">
    <property type="match status" value="1"/>
</dbReference>
<feature type="transmembrane region" description="Helical" evidence="8">
    <location>
        <begin position="190"/>
        <end position="213"/>
    </location>
</feature>
<dbReference type="Gene3D" id="1.50.10.150">
    <property type="entry name" value="Voltage-dependent anion channel"/>
    <property type="match status" value="1"/>
</dbReference>
<name>A0A4Q9QZP1_9GAMM</name>
<dbReference type="InterPro" id="IPR038665">
    <property type="entry name" value="Voltage-dep_anion_channel_sf"/>
</dbReference>
<evidence type="ECO:0000256" key="4">
    <source>
        <dbReference type="ARBA" id="ARBA00022475"/>
    </source>
</evidence>
<evidence type="ECO:0000256" key="3">
    <source>
        <dbReference type="ARBA" id="ARBA00022448"/>
    </source>
</evidence>